<reference evidence="1 2" key="1">
    <citation type="journal article" date="2013" name="Genome Announc.">
        <title>Genome Sequence of the Extreme Obligate Alkaliphile Bacillus marmarensis Strain DSM 21297.</title>
        <authorList>
            <person name="Wernick D.G."/>
            <person name="Choi K.Y."/>
            <person name="Tat C.A."/>
            <person name="Lafontaine Rivera J.G."/>
            <person name="Liao J.C."/>
        </authorList>
    </citation>
    <scope>NUCLEOTIDE SEQUENCE [LARGE SCALE GENOMIC DNA]</scope>
    <source>
        <strain evidence="1 2">DSM 21297</strain>
    </source>
</reference>
<protein>
    <submittedName>
        <fullName evidence="1">Uncharacterized protein</fullName>
    </submittedName>
</protein>
<dbReference type="RefSeq" id="WP_022627272.1">
    <property type="nucleotide sequence ID" value="NZ_ATAE01000008.1"/>
</dbReference>
<keyword evidence="2" id="KW-1185">Reference proteome</keyword>
<dbReference type="Proteomes" id="UP000017170">
    <property type="component" value="Unassembled WGS sequence"/>
</dbReference>
<dbReference type="PATRIC" id="fig|1188261.3.peg.942"/>
<accession>U6SRG7</accession>
<dbReference type="AlphaFoldDB" id="U6SRG7"/>
<organism evidence="1 2">
    <name type="scientific">Alkalihalophilus marmarensis DSM 21297</name>
    <dbReference type="NCBI Taxonomy" id="1188261"/>
    <lineage>
        <taxon>Bacteria</taxon>
        <taxon>Bacillati</taxon>
        <taxon>Bacillota</taxon>
        <taxon>Bacilli</taxon>
        <taxon>Bacillales</taxon>
        <taxon>Bacillaceae</taxon>
        <taxon>Alkalihalophilus</taxon>
    </lineage>
</organism>
<comment type="caution">
    <text evidence="1">The sequence shown here is derived from an EMBL/GenBank/DDBJ whole genome shotgun (WGS) entry which is preliminary data.</text>
</comment>
<evidence type="ECO:0000313" key="2">
    <source>
        <dbReference type="Proteomes" id="UP000017170"/>
    </source>
</evidence>
<name>U6SRG7_9BACI</name>
<gene>
    <name evidence="1" type="ORF">A33I_07735</name>
</gene>
<evidence type="ECO:0000313" key="1">
    <source>
        <dbReference type="EMBL" id="ERN54309.1"/>
    </source>
</evidence>
<sequence>MRKNKREKMIVELSQTELDELIYLKNRRTNDQLFGGLLPYLNRLFDENQMLLEELQVIKTYLQINEEVKEKQPPIKENNNKEDINKFAYLLKENMSPDMANHIKFNLTEHMKTKPMIGLNNLVPKLKLKEESE</sequence>
<dbReference type="EMBL" id="ATAE01000008">
    <property type="protein sequence ID" value="ERN54309.1"/>
    <property type="molecule type" value="Genomic_DNA"/>
</dbReference>
<proteinExistence type="predicted"/>